<dbReference type="SUPFAM" id="SSF55797">
    <property type="entry name" value="PR-1-like"/>
    <property type="match status" value="1"/>
</dbReference>
<name>A0ABV3Q3H8_9BACL</name>
<evidence type="ECO:0000313" key="4">
    <source>
        <dbReference type="Proteomes" id="UP001556040"/>
    </source>
</evidence>
<feature type="compositionally biased region" description="Basic and acidic residues" evidence="1">
    <location>
        <begin position="70"/>
        <end position="81"/>
    </location>
</feature>
<feature type="compositionally biased region" description="Low complexity" evidence="1">
    <location>
        <begin position="134"/>
        <end position="145"/>
    </location>
</feature>
<accession>A0ABV3Q3H8</accession>
<dbReference type="RefSeq" id="WP_367779301.1">
    <property type="nucleotide sequence ID" value="NZ_JBFMIA010000005.1"/>
</dbReference>
<reference evidence="3 4" key="1">
    <citation type="journal article" date="1979" name="Int. J. Syst. Evol. Microbiol.">
        <title>Bacillus globisporus subsp. marinus subsp. nov.</title>
        <authorList>
            <person name="Liu H."/>
        </authorList>
    </citation>
    <scope>NUCLEOTIDE SEQUENCE [LARGE SCALE GENOMIC DNA]</scope>
    <source>
        <strain evidence="3 4">DSM 1297</strain>
    </source>
</reference>
<dbReference type="CDD" id="cd05379">
    <property type="entry name" value="CAP_bacterial"/>
    <property type="match status" value="1"/>
</dbReference>
<keyword evidence="4" id="KW-1185">Reference proteome</keyword>
<gene>
    <name evidence="3" type="ORF">AB1471_08395</name>
</gene>
<dbReference type="EMBL" id="JBFMIA010000005">
    <property type="protein sequence ID" value="MEW9501819.1"/>
    <property type="molecule type" value="Genomic_DNA"/>
</dbReference>
<feature type="region of interest" description="Disordered" evidence="1">
    <location>
        <begin position="70"/>
        <end position="175"/>
    </location>
</feature>
<dbReference type="InterPro" id="IPR014258">
    <property type="entry name" value="CAP_domain_YkwD-like"/>
</dbReference>
<comment type="caution">
    <text evidence="3">The sequence shown here is derived from an EMBL/GenBank/DDBJ whole genome shotgun (WGS) entry which is preliminary data.</text>
</comment>
<dbReference type="Proteomes" id="UP001556040">
    <property type="component" value="Unassembled WGS sequence"/>
</dbReference>
<dbReference type="Pfam" id="PF00188">
    <property type="entry name" value="CAP"/>
    <property type="match status" value="1"/>
</dbReference>
<protein>
    <submittedName>
        <fullName evidence="3">CAP domain-containing protein</fullName>
    </submittedName>
</protein>
<dbReference type="InterPro" id="IPR035940">
    <property type="entry name" value="CAP_sf"/>
</dbReference>
<feature type="compositionally biased region" description="Polar residues" evidence="1">
    <location>
        <begin position="152"/>
        <end position="175"/>
    </location>
</feature>
<evidence type="ECO:0000256" key="1">
    <source>
        <dbReference type="SAM" id="MobiDB-lite"/>
    </source>
</evidence>
<dbReference type="InterPro" id="IPR014044">
    <property type="entry name" value="CAP_dom"/>
</dbReference>
<organism evidence="3 4">
    <name type="scientific">Jeotgalibacillus marinus</name>
    <dbReference type="NCBI Taxonomy" id="86667"/>
    <lineage>
        <taxon>Bacteria</taxon>
        <taxon>Bacillati</taxon>
        <taxon>Bacillota</taxon>
        <taxon>Bacilli</taxon>
        <taxon>Bacillales</taxon>
        <taxon>Caryophanaceae</taxon>
        <taxon>Jeotgalibacillus</taxon>
    </lineage>
</organism>
<evidence type="ECO:0000259" key="2">
    <source>
        <dbReference type="Pfam" id="PF00188"/>
    </source>
</evidence>
<dbReference type="PANTHER" id="PTHR31157:SF1">
    <property type="entry name" value="SCP DOMAIN-CONTAINING PROTEIN"/>
    <property type="match status" value="1"/>
</dbReference>
<dbReference type="PANTHER" id="PTHR31157">
    <property type="entry name" value="SCP DOMAIN-CONTAINING PROTEIN"/>
    <property type="match status" value="1"/>
</dbReference>
<proteinExistence type="predicted"/>
<evidence type="ECO:0000313" key="3">
    <source>
        <dbReference type="EMBL" id="MEW9501819.1"/>
    </source>
</evidence>
<sequence length="299" mass="33873">MKGKLLIVLGTAATALLVSPTPTPDFQTQNQKQEDIELGTQTLDLKNPLEDYKVNWLELSPQLNKWDIDRSSLKENQDQETSKTQQTPKQQKTILQQEAPVHQETPAPASQQETPKQQEQPKQQAPEQKEEQPVETQEVETPQVENPKAQKVAQSSTEQEVAPKESTQQDDATNVSSFEQQVVELTNVERNKEGLDALQLDTQLSNVAKDKSKDMQQNQYFDHTSPTYGSPFDMMKAYGVNYRSAGENIAMGQRSPEEVVQAWMNSEGHRKNIMSSSYTHIGIGHIEEGNYWTQMFIEK</sequence>
<dbReference type="Gene3D" id="3.40.33.10">
    <property type="entry name" value="CAP"/>
    <property type="match status" value="1"/>
</dbReference>
<feature type="compositionally biased region" description="Low complexity" evidence="1">
    <location>
        <begin position="111"/>
        <end position="126"/>
    </location>
</feature>
<feature type="domain" description="SCP" evidence="2">
    <location>
        <begin position="184"/>
        <end position="296"/>
    </location>
</feature>
<dbReference type="NCBIfam" id="TIGR02909">
    <property type="entry name" value="spore_YkwD"/>
    <property type="match status" value="1"/>
</dbReference>
<feature type="compositionally biased region" description="Low complexity" evidence="1">
    <location>
        <begin position="82"/>
        <end position="97"/>
    </location>
</feature>